<organism evidence="5 6">
    <name type="scientific">Nocardioides aromaticivorans</name>
    <dbReference type="NCBI Taxonomy" id="200618"/>
    <lineage>
        <taxon>Bacteria</taxon>
        <taxon>Bacillati</taxon>
        <taxon>Actinomycetota</taxon>
        <taxon>Actinomycetes</taxon>
        <taxon>Propionibacteriales</taxon>
        <taxon>Nocardioidaceae</taxon>
        <taxon>Nocardioides</taxon>
    </lineage>
</organism>
<proteinExistence type="inferred from homology"/>
<evidence type="ECO:0000256" key="3">
    <source>
        <dbReference type="ARBA" id="ARBA00023002"/>
    </source>
</evidence>
<evidence type="ECO:0000313" key="5">
    <source>
        <dbReference type="EMBL" id="QSR24885.1"/>
    </source>
</evidence>
<dbReference type="SUPFAM" id="SSF51905">
    <property type="entry name" value="FAD/NAD(P)-binding domain"/>
    <property type="match status" value="1"/>
</dbReference>
<dbReference type="PRINTS" id="PR00757">
    <property type="entry name" value="AMINEOXDASEF"/>
</dbReference>
<dbReference type="PANTHER" id="PTHR43563:SF1">
    <property type="entry name" value="AMINE OXIDASE [FLAVIN-CONTAINING] B"/>
    <property type="match status" value="1"/>
</dbReference>
<gene>
    <name evidence="5" type="ORF">CFH99_04550</name>
</gene>
<comment type="cofactor">
    <cofactor evidence="1">
        <name>FAD</name>
        <dbReference type="ChEBI" id="CHEBI:57692"/>
    </cofactor>
</comment>
<feature type="domain" description="Amine oxidase" evidence="4">
    <location>
        <begin position="17"/>
        <end position="438"/>
    </location>
</feature>
<reference evidence="5 6" key="1">
    <citation type="submission" date="2017-06" db="EMBL/GenBank/DDBJ databases">
        <title>Complete Genome Sequence of the Soil Carbazole-Degrading Bacterium Nocardioides aromaticivorans IC177.</title>
        <authorList>
            <person name="Vejarano F."/>
            <person name="Suzuki-Minakuchi C."/>
            <person name="Ohtsubo Y."/>
            <person name="Tsuda M."/>
            <person name="Okada K."/>
            <person name="Nojiri H."/>
        </authorList>
    </citation>
    <scope>NUCLEOTIDE SEQUENCE [LARGE SCALE GENOMIC DNA]</scope>
    <source>
        <strain evidence="5 6">IC177</strain>
    </source>
</reference>
<accession>A0ABX7PGI9</accession>
<evidence type="ECO:0000256" key="2">
    <source>
        <dbReference type="ARBA" id="ARBA00005995"/>
    </source>
</evidence>
<dbReference type="Pfam" id="PF01593">
    <property type="entry name" value="Amino_oxidase"/>
    <property type="match status" value="1"/>
</dbReference>
<dbReference type="InterPro" id="IPR002937">
    <property type="entry name" value="Amino_oxidase"/>
</dbReference>
<sequence length="469" mass="51287">MSSMRFDYDTVVIGGGFAGVSACRDLADQGYSVLLLEARDRLGGRTWSTPMRIGDFEGIVEHGGQWVWADQQTNMMAEIERYGLTLLHSPATEQFPTVLKGSRHTGPLPVPADDVVDLEKAVFRIMTDAHRVARGVPLDRQNLGDLDIPFSDYLDGLGVCESVRSYLTFLGNLFTGRYPEEISALPVIAFVAQMDYSIIRAWGVLDEYLAEGTSALISAMAEDSGADIRFEAPVASVVQDEHGVTVTTQAGDSFTASSVVVATPMACWKDIEFNPPLSQHKAEASREQNTSYGVKVWAQVKNAPLLSYSLADSSAANGAILVFTQEDMGEDGQMMVGFYIDHPDRDDRYGLDFAGVEAFIKTMHPEAELVDFHVHSFVDDPWSGNGDWIAFKPGRVSKSHSELSKPEGRLYFATADIAQMFLAWMEGAVEMGKKAAVDAQRQMTRDAIEVKVHAVAKSSQTAAKTASRS</sequence>
<dbReference type="InterPro" id="IPR050703">
    <property type="entry name" value="Flavin_MAO"/>
</dbReference>
<keyword evidence="6" id="KW-1185">Reference proteome</keyword>
<dbReference type="PROSITE" id="PS51257">
    <property type="entry name" value="PROKAR_LIPOPROTEIN"/>
    <property type="match status" value="1"/>
</dbReference>
<comment type="similarity">
    <text evidence="2">Belongs to the flavin monoamine oxidase family.</text>
</comment>
<dbReference type="Gene3D" id="3.50.50.60">
    <property type="entry name" value="FAD/NAD(P)-binding domain"/>
    <property type="match status" value="1"/>
</dbReference>
<dbReference type="EMBL" id="CP022295">
    <property type="protein sequence ID" value="QSR24885.1"/>
    <property type="molecule type" value="Genomic_DNA"/>
</dbReference>
<dbReference type="InterPro" id="IPR001613">
    <property type="entry name" value="Flavin_amine_oxidase"/>
</dbReference>
<evidence type="ECO:0000256" key="1">
    <source>
        <dbReference type="ARBA" id="ARBA00001974"/>
    </source>
</evidence>
<protein>
    <recommendedName>
        <fullName evidence="4">Amine oxidase domain-containing protein</fullName>
    </recommendedName>
</protein>
<dbReference type="Gene3D" id="3.90.660.10">
    <property type="match status" value="1"/>
</dbReference>
<dbReference type="InterPro" id="IPR036188">
    <property type="entry name" value="FAD/NAD-bd_sf"/>
</dbReference>
<name>A0ABX7PGI9_9ACTN</name>
<evidence type="ECO:0000259" key="4">
    <source>
        <dbReference type="Pfam" id="PF01593"/>
    </source>
</evidence>
<dbReference type="Proteomes" id="UP000662818">
    <property type="component" value="Chromosome"/>
</dbReference>
<dbReference type="PANTHER" id="PTHR43563">
    <property type="entry name" value="AMINE OXIDASE"/>
    <property type="match status" value="1"/>
</dbReference>
<dbReference type="Gene3D" id="1.10.405.10">
    <property type="entry name" value="Guanine Nucleotide Dissociation Inhibitor, domain 1"/>
    <property type="match status" value="1"/>
</dbReference>
<keyword evidence="3" id="KW-0560">Oxidoreductase</keyword>
<evidence type="ECO:0000313" key="6">
    <source>
        <dbReference type="Proteomes" id="UP000662818"/>
    </source>
</evidence>